<dbReference type="GO" id="GO:0016020">
    <property type="term" value="C:membrane"/>
    <property type="evidence" value="ECO:0007669"/>
    <property type="project" value="InterPro"/>
</dbReference>
<gene>
    <name evidence="4" type="ORF">CSUI_008233</name>
</gene>
<reference evidence="4 5" key="1">
    <citation type="journal article" date="2017" name="Int. J. Parasitol.">
        <title>The genome of the protozoan parasite Cystoisospora suis and a reverse vaccinology approach to identify vaccine candidates.</title>
        <authorList>
            <person name="Palmieri N."/>
            <person name="Shrestha A."/>
            <person name="Ruttkowski B."/>
            <person name="Beck T."/>
            <person name="Vogl C."/>
            <person name="Tomley F."/>
            <person name="Blake D.P."/>
            <person name="Joachim A."/>
        </authorList>
    </citation>
    <scope>NUCLEOTIDE SEQUENCE [LARGE SCALE GENOMIC DNA]</scope>
    <source>
        <strain evidence="4 5">Wien I</strain>
    </source>
</reference>
<dbReference type="Gene3D" id="2.60.40.1320">
    <property type="entry name" value="SRS domain"/>
    <property type="match status" value="1"/>
</dbReference>
<feature type="region of interest" description="Disordered" evidence="1">
    <location>
        <begin position="194"/>
        <end position="228"/>
    </location>
</feature>
<evidence type="ECO:0000256" key="1">
    <source>
        <dbReference type="SAM" id="MobiDB-lite"/>
    </source>
</evidence>
<accession>A0A2C6KNH8</accession>
<dbReference type="Proteomes" id="UP000221165">
    <property type="component" value="Unassembled WGS sequence"/>
</dbReference>
<keyword evidence="2" id="KW-0732">Signal</keyword>
<protein>
    <recommendedName>
        <fullName evidence="3">SRS domain-containing protein</fullName>
    </recommendedName>
</protein>
<keyword evidence="5" id="KW-1185">Reference proteome</keyword>
<feature type="signal peptide" evidence="2">
    <location>
        <begin position="1"/>
        <end position="31"/>
    </location>
</feature>
<dbReference type="InterPro" id="IPR007226">
    <property type="entry name" value="SRS_dom"/>
</dbReference>
<dbReference type="Pfam" id="PF04092">
    <property type="entry name" value="SAG"/>
    <property type="match status" value="1"/>
</dbReference>
<dbReference type="AlphaFoldDB" id="A0A2C6KNH8"/>
<proteinExistence type="predicted"/>
<sequence length="247" mass="25337">MKPSFRCGVDFTLIALAALGLAVLFPLGVESDGPVAPPGEGANAEIRECGKEEGAKLTGEKKLELTAKKGQSLQFKCAASQTLAPAEGASGDNFPKAYKISKSGDCDTQAAVNLTELITDGKLTKSERQVENQGSEPVYTFLYTSAQDTQKDLCYMCNPSSVGDNGGPGRFKTLVSGPGAQTACTVLITVPRDEQTQATTGAPPAPTAEAPSASTTKAPTTSTSDASAVRPAVVAATGSFLAVMLLA</sequence>
<dbReference type="RefSeq" id="XP_067919657.1">
    <property type="nucleotide sequence ID" value="XM_068068367.1"/>
</dbReference>
<evidence type="ECO:0000259" key="3">
    <source>
        <dbReference type="Pfam" id="PF04092"/>
    </source>
</evidence>
<feature type="domain" description="SRS" evidence="3">
    <location>
        <begin position="49"/>
        <end position="190"/>
    </location>
</feature>
<name>A0A2C6KNH8_9APIC</name>
<dbReference type="OrthoDB" id="331526at2759"/>
<dbReference type="InterPro" id="IPR036755">
    <property type="entry name" value="SRS_dom_sf"/>
</dbReference>
<feature type="compositionally biased region" description="Low complexity" evidence="1">
    <location>
        <begin position="196"/>
        <end position="228"/>
    </location>
</feature>
<dbReference type="VEuPathDB" id="ToxoDB:CSUI_008233"/>
<comment type="caution">
    <text evidence="4">The sequence shown here is derived from an EMBL/GenBank/DDBJ whole genome shotgun (WGS) entry which is preliminary data.</text>
</comment>
<evidence type="ECO:0000256" key="2">
    <source>
        <dbReference type="SAM" id="SignalP"/>
    </source>
</evidence>
<organism evidence="4 5">
    <name type="scientific">Cystoisospora suis</name>
    <dbReference type="NCBI Taxonomy" id="483139"/>
    <lineage>
        <taxon>Eukaryota</taxon>
        <taxon>Sar</taxon>
        <taxon>Alveolata</taxon>
        <taxon>Apicomplexa</taxon>
        <taxon>Conoidasida</taxon>
        <taxon>Coccidia</taxon>
        <taxon>Eucoccidiorida</taxon>
        <taxon>Eimeriorina</taxon>
        <taxon>Sarcocystidae</taxon>
        <taxon>Cystoisospora</taxon>
    </lineage>
</organism>
<feature type="chain" id="PRO_5013333468" description="SRS domain-containing protein" evidence="2">
    <location>
        <begin position="32"/>
        <end position="247"/>
    </location>
</feature>
<dbReference type="EMBL" id="MIGC01004562">
    <property type="protein sequence ID" value="PHJ17943.1"/>
    <property type="molecule type" value="Genomic_DNA"/>
</dbReference>
<dbReference type="GeneID" id="94431578"/>
<evidence type="ECO:0000313" key="4">
    <source>
        <dbReference type="EMBL" id="PHJ17943.1"/>
    </source>
</evidence>
<evidence type="ECO:0000313" key="5">
    <source>
        <dbReference type="Proteomes" id="UP000221165"/>
    </source>
</evidence>